<dbReference type="RefSeq" id="WP_017491764.1">
    <property type="nucleotide sequence ID" value="NZ_CAUQAZ010000222.1"/>
</dbReference>
<accession>A0A1X0WF75</accession>
<dbReference type="Proteomes" id="UP000192536">
    <property type="component" value="Unassembled WGS sequence"/>
</dbReference>
<organism evidence="1 2">
    <name type="scientific">Rouxiella badensis</name>
    <dbReference type="NCBI Taxonomy" id="1646377"/>
    <lineage>
        <taxon>Bacteria</taxon>
        <taxon>Pseudomonadati</taxon>
        <taxon>Pseudomonadota</taxon>
        <taxon>Gammaproteobacteria</taxon>
        <taxon>Enterobacterales</taxon>
        <taxon>Yersiniaceae</taxon>
        <taxon>Rouxiella</taxon>
    </lineage>
</organism>
<dbReference type="GO" id="GO:0004521">
    <property type="term" value="F:RNA endonuclease activity"/>
    <property type="evidence" value="ECO:0007669"/>
    <property type="project" value="InterPro"/>
</dbReference>
<reference evidence="1 2" key="1">
    <citation type="journal article" date="2017" name="Int. J. Syst. Evol. Microbiol.">
        <title>Rouxiella badensis sp. nov. and Rouxiella silvae sp. nov. isolated from peat bog soil in Germany and emendation of the genus description.</title>
        <authorList>
            <person name="Le Fleche-Mateos A."/>
            <person name="Kugler J.H."/>
            <person name="Hansen S.H."/>
            <person name="Syldatk C."/>
            <person name="Hausmann R."/>
            <person name="Lomprez F."/>
            <person name="Vandenbogaert M."/>
            <person name="Manuguerra J.C."/>
            <person name="Grimont P.A."/>
        </authorList>
    </citation>
    <scope>NUCLEOTIDE SEQUENCE [LARGE SCALE GENOMIC DNA]</scope>
    <source>
        <strain evidence="1 2">DSM 100043</strain>
    </source>
</reference>
<dbReference type="InterPro" id="IPR022597">
    <property type="entry name" value="GhoS"/>
</dbReference>
<dbReference type="Pfam" id="PF11080">
    <property type="entry name" value="GhoS"/>
    <property type="match status" value="1"/>
</dbReference>
<evidence type="ECO:0000313" key="1">
    <source>
        <dbReference type="EMBL" id="ORJ25458.1"/>
    </source>
</evidence>
<protein>
    <submittedName>
        <fullName evidence="1">DUF2622 domain-containing protein</fullName>
    </submittedName>
</protein>
<dbReference type="STRING" id="1646377.BS640_10670"/>
<name>A0A1X0WF75_9GAMM</name>
<keyword evidence="2" id="KW-1185">Reference proteome</keyword>
<sequence length="95" mass="10479">MARSTFTVRVQLHEADWAQYEKLHAKMEESGYARQVTAESGTTYFLPDGEFSIRSSRQEGEIADEVITIANGVKDNACAVVTKSAGRAIRGLRKA</sequence>
<dbReference type="EMBL" id="MRWE01000015">
    <property type="protein sequence ID" value="ORJ25458.1"/>
    <property type="molecule type" value="Genomic_DNA"/>
</dbReference>
<proteinExistence type="predicted"/>
<dbReference type="AlphaFoldDB" id="A0A1X0WF75"/>
<comment type="caution">
    <text evidence="1">The sequence shown here is derived from an EMBL/GenBank/DDBJ whole genome shotgun (WGS) entry which is preliminary data.</text>
</comment>
<evidence type="ECO:0000313" key="2">
    <source>
        <dbReference type="Proteomes" id="UP000192536"/>
    </source>
</evidence>
<dbReference type="GeneID" id="93565946"/>
<gene>
    <name evidence="1" type="ORF">BS640_10670</name>
</gene>